<dbReference type="EMBL" id="UINC01004039">
    <property type="protein sequence ID" value="SVA11297.1"/>
    <property type="molecule type" value="Genomic_DNA"/>
</dbReference>
<dbReference type="InterPro" id="IPR036005">
    <property type="entry name" value="Creatinase/aminopeptidase-like"/>
</dbReference>
<dbReference type="Gene3D" id="3.90.230.10">
    <property type="entry name" value="Creatinase/methionine aminopeptidase superfamily"/>
    <property type="match status" value="1"/>
</dbReference>
<evidence type="ECO:0000259" key="1">
    <source>
        <dbReference type="Pfam" id="PF00557"/>
    </source>
</evidence>
<name>A0A381T9F9_9ZZZZ</name>
<dbReference type="AlphaFoldDB" id="A0A381T9F9"/>
<proteinExistence type="predicted"/>
<protein>
    <recommendedName>
        <fullName evidence="1">Peptidase M24 domain-containing protein</fullName>
    </recommendedName>
</protein>
<dbReference type="InterPro" id="IPR000994">
    <property type="entry name" value="Pept_M24"/>
</dbReference>
<dbReference type="Pfam" id="PF00557">
    <property type="entry name" value="Peptidase_M24"/>
    <property type="match status" value="1"/>
</dbReference>
<feature type="domain" description="Peptidase M24" evidence="1">
    <location>
        <begin position="198"/>
        <end position="414"/>
    </location>
</feature>
<reference evidence="2" key="1">
    <citation type="submission" date="2018-05" db="EMBL/GenBank/DDBJ databases">
        <authorList>
            <person name="Lanie J.A."/>
            <person name="Ng W.-L."/>
            <person name="Kazmierczak K.M."/>
            <person name="Andrzejewski T.M."/>
            <person name="Davidsen T.M."/>
            <person name="Wayne K.J."/>
            <person name="Tettelin H."/>
            <person name="Glass J.I."/>
            <person name="Rusch D."/>
            <person name="Podicherti R."/>
            <person name="Tsui H.-C.T."/>
            <person name="Winkler M.E."/>
        </authorList>
    </citation>
    <scope>NUCLEOTIDE SEQUENCE</scope>
</reference>
<organism evidence="2">
    <name type="scientific">marine metagenome</name>
    <dbReference type="NCBI Taxonomy" id="408172"/>
    <lineage>
        <taxon>unclassified sequences</taxon>
        <taxon>metagenomes</taxon>
        <taxon>ecological metagenomes</taxon>
    </lineage>
</organism>
<gene>
    <name evidence="2" type="ORF">METZ01_LOCUS64151</name>
</gene>
<accession>A0A381T9F9</accession>
<dbReference type="SUPFAM" id="SSF55920">
    <property type="entry name" value="Creatinase/aminopeptidase"/>
    <property type="match status" value="1"/>
</dbReference>
<evidence type="ECO:0000313" key="2">
    <source>
        <dbReference type="EMBL" id="SVA11297.1"/>
    </source>
</evidence>
<sequence>MIKQIFFSLLFFLTLNASLASPAILGMRERAEVIDHWLQTRVSTVLPELMKRSQIDMWVLISREYNEDPVIRTFLPSTWQSARRRTILLIYNPGNDQPLETLAVARYDVGDIFKKAWDKELHGEQWKRLADLIEERDPKRIGINYSETFALADGITKTEYDLFHQTLPNYLRERVVSAEELAIGWLETRSSDEMYVYQQICRIAHEILAEGLSDKVIQPGVTSTNDVAWWYRDQIRQLGLTAWFHPSVSIQRPMKLAIDAKTSIESRHDDNIIIPGDLLHVDFGITYLRLNTDTQQHAYVLKSGETDVPKKIKEAMRNGNRLQDILTENFVAGRTGNEILKQSLSQAEDEGIIASIYTHPIGYHGHAAGPTIGLWDQQGGVPGAGDYILYPNTAYSIELYAETAVEDWRGSVRIKLEEDAFFDGATVSYIDGRQKNIFLIPRKPPVQ</sequence>